<dbReference type="InterPro" id="IPR018247">
    <property type="entry name" value="EF_Hand_1_Ca_BS"/>
</dbReference>
<dbReference type="Pfam" id="PF07589">
    <property type="entry name" value="PEP-CTERM"/>
    <property type="match status" value="1"/>
</dbReference>
<evidence type="ECO:0000313" key="4">
    <source>
        <dbReference type="Proteomes" id="UP000240505"/>
    </source>
</evidence>
<name>A0A2R4C453_9BURK</name>
<keyword evidence="4" id="KW-1185">Reference proteome</keyword>
<feature type="signal peptide" evidence="1">
    <location>
        <begin position="1"/>
        <end position="24"/>
    </location>
</feature>
<evidence type="ECO:0000259" key="2">
    <source>
        <dbReference type="Pfam" id="PF07589"/>
    </source>
</evidence>
<dbReference type="AlphaFoldDB" id="A0A2R4C453"/>
<evidence type="ECO:0000313" key="3">
    <source>
        <dbReference type="EMBL" id="AVR94393.1"/>
    </source>
</evidence>
<dbReference type="KEGG" id="masz:C9I28_00720"/>
<organism evidence="3 4">
    <name type="scientific">Pseudoduganella armeniaca</name>
    <dbReference type="NCBI Taxonomy" id="2072590"/>
    <lineage>
        <taxon>Bacteria</taxon>
        <taxon>Pseudomonadati</taxon>
        <taxon>Pseudomonadota</taxon>
        <taxon>Betaproteobacteria</taxon>
        <taxon>Burkholderiales</taxon>
        <taxon>Oxalobacteraceae</taxon>
        <taxon>Telluria group</taxon>
        <taxon>Pseudoduganella</taxon>
    </lineage>
</organism>
<feature type="chain" id="PRO_5015352079" description="Ice-binding protein C-terminal domain-containing protein" evidence="1">
    <location>
        <begin position="25"/>
        <end position="183"/>
    </location>
</feature>
<dbReference type="Proteomes" id="UP000240505">
    <property type="component" value="Chromosome"/>
</dbReference>
<protein>
    <recommendedName>
        <fullName evidence="2">Ice-binding protein C-terminal domain-containing protein</fullName>
    </recommendedName>
</protein>
<feature type="domain" description="Ice-binding protein C-terminal" evidence="2">
    <location>
        <begin position="156"/>
        <end position="180"/>
    </location>
</feature>
<dbReference type="NCBIfam" id="TIGR02595">
    <property type="entry name" value="PEP_CTERM"/>
    <property type="match status" value="1"/>
</dbReference>
<gene>
    <name evidence="3" type="ORF">C9I28_00720</name>
</gene>
<dbReference type="PROSITE" id="PS00018">
    <property type="entry name" value="EF_HAND_1"/>
    <property type="match status" value="1"/>
</dbReference>
<reference evidence="3 4" key="1">
    <citation type="submission" date="2018-03" db="EMBL/GenBank/DDBJ databases">
        <title>Massilia armeniaca sp. nov., isolated from desert soil.</title>
        <authorList>
            <person name="Huang H."/>
            <person name="Ren M."/>
        </authorList>
    </citation>
    <scope>NUCLEOTIDE SEQUENCE [LARGE SCALE GENOMIC DNA]</scope>
    <source>
        <strain evidence="3 4">ZMN-3</strain>
    </source>
</reference>
<sequence>MESYMLKKLLPVALLALTAATAQATERTWTWTYQGFYNQASAKFDPSFKVSGTFTGDDLNRDGTISLQELTSFEMGYYTADACANEYGAHCYVDAFSFSSDRKLAFKSRHYYIDDGPFSSGTYITTGEKVMQWGYFGPTETYTWTDQTKLTLVQLPVPEPSTYAMFGAGMLVLAGLRARRKAQ</sequence>
<dbReference type="OrthoDB" id="8749675at2"/>
<accession>A0A2R4C453</accession>
<keyword evidence="1" id="KW-0732">Signal</keyword>
<evidence type="ECO:0000256" key="1">
    <source>
        <dbReference type="SAM" id="SignalP"/>
    </source>
</evidence>
<dbReference type="InterPro" id="IPR013424">
    <property type="entry name" value="Ice-binding_C"/>
</dbReference>
<dbReference type="EMBL" id="CP028324">
    <property type="protein sequence ID" value="AVR94393.1"/>
    <property type="molecule type" value="Genomic_DNA"/>
</dbReference>
<proteinExistence type="predicted"/>